<protein>
    <submittedName>
        <fullName evidence="1">Unannotated protein</fullName>
    </submittedName>
</protein>
<dbReference type="EMBL" id="CAEZXX010000065">
    <property type="protein sequence ID" value="CAB4709818.1"/>
    <property type="molecule type" value="Genomic_DNA"/>
</dbReference>
<dbReference type="EMBL" id="CAFBLR010000029">
    <property type="protein sequence ID" value="CAB4865895.1"/>
    <property type="molecule type" value="Genomic_DNA"/>
</dbReference>
<organism evidence="1">
    <name type="scientific">freshwater metagenome</name>
    <dbReference type="NCBI Taxonomy" id="449393"/>
    <lineage>
        <taxon>unclassified sequences</taxon>
        <taxon>metagenomes</taxon>
        <taxon>ecological metagenomes</taxon>
    </lineage>
</organism>
<evidence type="ECO:0000313" key="2">
    <source>
        <dbReference type="EMBL" id="CAB4766421.1"/>
    </source>
</evidence>
<gene>
    <name evidence="1" type="ORF">UFOPK2602_01087</name>
    <name evidence="2" type="ORF">UFOPK2806_02135</name>
    <name evidence="3" type="ORF">UFOPK3417_00479</name>
    <name evidence="4" type="ORF">UFOPK4306_02454</name>
</gene>
<dbReference type="EMBL" id="CAFBQP010000150">
    <property type="protein sequence ID" value="CAB5068618.1"/>
    <property type="molecule type" value="Genomic_DNA"/>
</dbReference>
<sequence>MTADQAPDDPVALAADELARAKERLLTEPPHYVVANHAMGLFEFGAIHLTSTPPDLHAAVLAIDAMACLVEGLEGRLGPDEDTLQAALEQIRLAFLQVKASLG</sequence>
<accession>A0A6J6QLN9</accession>
<evidence type="ECO:0000313" key="3">
    <source>
        <dbReference type="EMBL" id="CAB4865895.1"/>
    </source>
</evidence>
<dbReference type="EMBL" id="CAEZYY010000039">
    <property type="protein sequence ID" value="CAB4766421.1"/>
    <property type="molecule type" value="Genomic_DNA"/>
</dbReference>
<reference evidence="1" key="1">
    <citation type="submission" date="2020-05" db="EMBL/GenBank/DDBJ databases">
        <authorList>
            <person name="Chiriac C."/>
            <person name="Salcher M."/>
            <person name="Ghai R."/>
            <person name="Kavagutti S V."/>
        </authorList>
    </citation>
    <scope>NUCLEOTIDE SEQUENCE</scope>
</reference>
<name>A0A6J6QLN9_9ZZZZ</name>
<dbReference type="AlphaFoldDB" id="A0A6J6QLN9"/>
<evidence type="ECO:0000313" key="4">
    <source>
        <dbReference type="EMBL" id="CAB5068618.1"/>
    </source>
</evidence>
<evidence type="ECO:0000313" key="1">
    <source>
        <dbReference type="EMBL" id="CAB4709818.1"/>
    </source>
</evidence>
<proteinExistence type="predicted"/>